<dbReference type="CDD" id="cd06916">
    <property type="entry name" value="NR_DBD_like"/>
    <property type="match status" value="1"/>
</dbReference>
<dbReference type="GO" id="GO:0004879">
    <property type="term" value="F:nuclear receptor activity"/>
    <property type="evidence" value="ECO:0007669"/>
    <property type="project" value="TreeGrafter"/>
</dbReference>
<evidence type="ECO:0000256" key="3">
    <source>
        <dbReference type="ARBA" id="ARBA00022771"/>
    </source>
</evidence>
<dbReference type="GO" id="GO:0030154">
    <property type="term" value="P:cell differentiation"/>
    <property type="evidence" value="ECO:0007669"/>
    <property type="project" value="TreeGrafter"/>
</dbReference>
<dbReference type="Gene3D" id="1.10.565.10">
    <property type="entry name" value="Retinoid X Receptor"/>
    <property type="match status" value="1"/>
</dbReference>
<feature type="compositionally biased region" description="Polar residues" evidence="10">
    <location>
        <begin position="168"/>
        <end position="197"/>
    </location>
</feature>
<gene>
    <name evidence="12" type="ORF">FNK824_LOCUS2265</name>
</gene>
<dbReference type="InterPro" id="IPR001628">
    <property type="entry name" value="Znf_hrmn_rcpt"/>
</dbReference>
<evidence type="ECO:0000256" key="2">
    <source>
        <dbReference type="ARBA" id="ARBA00022723"/>
    </source>
</evidence>
<dbReference type="Proteomes" id="UP000663874">
    <property type="component" value="Unassembled WGS sequence"/>
</dbReference>
<dbReference type="Pfam" id="PF00105">
    <property type="entry name" value="zf-C4"/>
    <property type="match status" value="1"/>
</dbReference>
<comment type="similarity">
    <text evidence="1">Belongs to the nuclear hormone receptor family.</text>
</comment>
<keyword evidence="5" id="KW-0805">Transcription regulation</keyword>
<dbReference type="SUPFAM" id="SSF57716">
    <property type="entry name" value="Glucocorticoid receptor-like (DNA-binding domain)"/>
    <property type="match status" value="1"/>
</dbReference>
<dbReference type="GO" id="GO:0000122">
    <property type="term" value="P:negative regulation of transcription by RNA polymerase II"/>
    <property type="evidence" value="ECO:0007669"/>
    <property type="project" value="TreeGrafter"/>
</dbReference>
<keyword evidence="4" id="KW-0862">Zinc</keyword>
<dbReference type="InterPro" id="IPR013088">
    <property type="entry name" value="Znf_NHR/GATA"/>
</dbReference>
<dbReference type="FunFam" id="3.30.50.10:FF:000030">
    <property type="entry name" value="Nuclear Hormone Receptor family"/>
    <property type="match status" value="1"/>
</dbReference>
<dbReference type="PROSITE" id="PS51030">
    <property type="entry name" value="NUCLEAR_REC_DBD_2"/>
    <property type="match status" value="1"/>
</dbReference>
<evidence type="ECO:0000256" key="5">
    <source>
        <dbReference type="ARBA" id="ARBA00023015"/>
    </source>
</evidence>
<accession>A0A818LGG5</accession>
<evidence type="ECO:0000313" key="13">
    <source>
        <dbReference type="Proteomes" id="UP000663874"/>
    </source>
</evidence>
<proteinExistence type="inferred from homology"/>
<dbReference type="InterPro" id="IPR035500">
    <property type="entry name" value="NHR-like_dom_sf"/>
</dbReference>
<comment type="caution">
    <text evidence="12">The sequence shown here is derived from an EMBL/GenBank/DDBJ whole genome shotgun (WGS) entry which is preliminary data.</text>
</comment>
<dbReference type="AlphaFoldDB" id="A0A818LGG5"/>
<evidence type="ECO:0000256" key="1">
    <source>
        <dbReference type="ARBA" id="ARBA00005993"/>
    </source>
</evidence>
<evidence type="ECO:0000256" key="9">
    <source>
        <dbReference type="ARBA" id="ARBA00023242"/>
    </source>
</evidence>
<dbReference type="Gene3D" id="3.30.50.10">
    <property type="entry name" value="Erythroid Transcription Factor GATA-1, subunit A"/>
    <property type="match status" value="1"/>
</dbReference>
<sequence>MPESGLIIKIGDDNEVINTKQTESSLSPKSSKTKRTRLAFPFGACRVCSDSATGIHYGIATCEGCKGFFKRSILRKEKYRCYFDNACLINVANRNRCKACRFRRCIDEGMSVDGVKMGRIPKLVKERALKELKEQKLKEAAALAKANGVHGRESSCSSLSDHTLENYDPNTMETDSLDSQVSSIQRNSDLTNTYTSDNFEKKLTSPSPMDDDQVQVLNKVRPSTVELNSSQSQSDNSINITSQSTSKNQEKENTQIVYRTKYPTFLPADFTVDETDDSSEQTIGLLSNEELQYAQTVANKLSTNPSNLVIELNENEAKFIGYLRCAAYDVYLRRSKRQKQLVSRMNQMIENNIQEYPGDNATLGEFFNSVRLCCQVYTHSTVLNIQELPGMKNICSKSLQKIISQRVFAWCLLKYHEVYNENGQCYLLAPNGFQVTRHWMCQLYGDELSDAMFSFCKRFRDLHLSEREFALILPLHMCFYVLDSTMEDKHIPQMLRSCYLYALYTELCHNWGKNDGKIMLNKIMKILEVLTPLTELYQKEAASRILAV</sequence>
<feature type="domain" description="Nuclear receptor" evidence="11">
    <location>
        <begin position="42"/>
        <end position="117"/>
    </location>
</feature>
<evidence type="ECO:0000256" key="7">
    <source>
        <dbReference type="ARBA" id="ARBA00023163"/>
    </source>
</evidence>
<evidence type="ECO:0000256" key="10">
    <source>
        <dbReference type="SAM" id="MobiDB-lite"/>
    </source>
</evidence>
<keyword evidence="3" id="KW-0863">Zinc-finger</keyword>
<dbReference type="GO" id="GO:0045944">
    <property type="term" value="P:positive regulation of transcription by RNA polymerase II"/>
    <property type="evidence" value="ECO:0007669"/>
    <property type="project" value="TreeGrafter"/>
</dbReference>
<evidence type="ECO:0000256" key="4">
    <source>
        <dbReference type="ARBA" id="ARBA00022833"/>
    </source>
</evidence>
<dbReference type="GO" id="GO:0008270">
    <property type="term" value="F:zinc ion binding"/>
    <property type="evidence" value="ECO:0007669"/>
    <property type="project" value="UniProtKB-KW"/>
</dbReference>
<dbReference type="PROSITE" id="PS00031">
    <property type="entry name" value="NUCLEAR_REC_DBD_1"/>
    <property type="match status" value="1"/>
</dbReference>
<dbReference type="PANTHER" id="PTHR24082:SF473">
    <property type="entry name" value="ECDYSONE-INDUCED PROTEIN 75B, ISOFORM B"/>
    <property type="match status" value="1"/>
</dbReference>
<organism evidence="12 13">
    <name type="scientific">Rotaria sordida</name>
    <dbReference type="NCBI Taxonomy" id="392033"/>
    <lineage>
        <taxon>Eukaryota</taxon>
        <taxon>Metazoa</taxon>
        <taxon>Spiralia</taxon>
        <taxon>Gnathifera</taxon>
        <taxon>Rotifera</taxon>
        <taxon>Eurotatoria</taxon>
        <taxon>Bdelloidea</taxon>
        <taxon>Philodinida</taxon>
        <taxon>Philodinidae</taxon>
        <taxon>Rotaria</taxon>
    </lineage>
</organism>
<protein>
    <recommendedName>
        <fullName evidence="11">Nuclear receptor domain-containing protein</fullName>
    </recommendedName>
</protein>
<feature type="compositionally biased region" description="Low complexity" evidence="10">
    <location>
        <begin position="228"/>
        <end position="246"/>
    </location>
</feature>
<keyword evidence="2" id="KW-0479">Metal-binding</keyword>
<evidence type="ECO:0000256" key="8">
    <source>
        <dbReference type="ARBA" id="ARBA00023170"/>
    </source>
</evidence>
<keyword evidence="6" id="KW-0238">DNA-binding</keyword>
<evidence type="ECO:0000256" key="6">
    <source>
        <dbReference type="ARBA" id="ARBA00023125"/>
    </source>
</evidence>
<keyword evidence="8" id="KW-0675">Receptor</keyword>
<evidence type="ECO:0000259" key="11">
    <source>
        <dbReference type="PROSITE" id="PS51030"/>
    </source>
</evidence>
<dbReference type="PANTHER" id="PTHR24082">
    <property type="entry name" value="NUCLEAR HORMONE RECEPTOR"/>
    <property type="match status" value="1"/>
</dbReference>
<feature type="region of interest" description="Disordered" evidence="10">
    <location>
        <begin position="151"/>
        <end position="253"/>
    </location>
</feature>
<dbReference type="InterPro" id="IPR050234">
    <property type="entry name" value="Nuclear_hormone_rcpt_NR1"/>
</dbReference>
<keyword evidence="9" id="KW-0539">Nucleus</keyword>
<dbReference type="EMBL" id="CAJOBE010000134">
    <property type="protein sequence ID" value="CAF3577657.1"/>
    <property type="molecule type" value="Genomic_DNA"/>
</dbReference>
<keyword evidence="7" id="KW-0804">Transcription</keyword>
<name>A0A818LGG5_9BILA</name>
<reference evidence="12" key="1">
    <citation type="submission" date="2021-02" db="EMBL/GenBank/DDBJ databases">
        <authorList>
            <person name="Nowell W R."/>
        </authorList>
    </citation>
    <scope>NUCLEOTIDE SEQUENCE</scope>
</reference>
<evidence type="ECO:0000313" key="12">
    <source>
        <dbReference type="EMBL" id="CAF3577657.1"/>
    </source>
</evidence>
<dbReference type="PRINTS" id="PR00047">
    <property type="entry name" value="STROIDFINGER"/>
</dbReference>
<dbReference type="GO" id="GO:0009755">
    <property type="term" value="P:hormone-mediated signaling pathway"/>
    <property type="evidence" value="ECO:0007669"/>
    <property type="project" value="TreeGrafter"/>
</dbReference>
<dbReference type="GO" id="GO:0000978">
    <property type="term" value="F:RNA polymerase II cis-regulatory region sequence-specific DNA binding"/>
    <property type="evidence" value="ECO:0007669"/>
    <property type="project" value="TreeGrafter"/>
</dbReference>
<dbReference type="SMART" id="SM00399">
    <property type="entry name" value="ZnF_C4"/>
    <property type="match status" value="1"/>
</dbReference>
<dbReference type="SUPFAM" id="SSF48508">
    <property type="entry name" value="Nuclear receptor ligand-binding domain"/>
    <property type="match status" value="1"/>
</dbReference>